<dbReference type="Gene3D" id="3.40.50.1010">
    <property type="entry name" value="5'-nuclease"/>
    <property type="match status" value="1"/>
</dbReference>
<sequence length="587" mass="68142">MGVRHLDTFIRENVPGGYFRVNIEAEIRKYFETVRGPNPPPPIIVIDLIALFVPLSQHDKKGLLFGGRFNLAYAVMDEFLAKLKSLGARLEFFYDGPAQDAKSATWCERQDYRYTKMVELVAAVDRGADMDTLLNQYAMPLNFRYPLRCIAKKYGEYRVAIAQECDQELATYATNVNALAIISDDSDFLIYKGTWKYWSSRQLELSTLFTMEYNRDALVGHLGLRYEQMPLFATLCGNDIMPYDVVKAFHYRLGQNRDKFPNIARFIRIVEEDSLSFASDSAISILLKEITNQHTVDNDLVQRFKLSLDNYSVNIRPRNINPSKDPVLNVLIEHDSPFTYLIWQKKQLDVSIGVVDMRGREFEHDFGRLQISLIVRMAGIILFHSKPVRPTHCPVIIKLDHQSSHREHRLLILYPKDLEVPTLPALMSKDPVIHEDLQTIKFQLLSWIASDSLKPDELRKIPQQLRMTVFTLYYLVEQRAIELFEADLFLQVAYDVAYETYDFRSLQYPRTIGSRPFRVVFLYQKIYSFAAKAVRLVGLDDADNPRDDPPFDGVLFHKRYNDWKRGCCGLEHTKEWRIYEGLTAKKP</sequence>
<dbReference type="EnsemblMetazoa" id="AALFPA23_011649.R16540">
    <property type="protein sequence ID" value="AALFPA23_011649.P16540"/>
    <property type="gene ID" value="AALFPA23_011649"/>
</dbReference>
<organism evidence="2 3">
    <name type="scientific">Aedes albopictus</name>
    <name type="common">Asian tiger mosquito</name>
    <name type="synonym">Stegomyia albopicta</name>
    <dbReference type="NCBI Taxonomy" id="7160"/>
    <lineage>
        <taxon>Eukaryota</taxon>
        <taxon>Metazoa</taxon>
        <taxon>Ecdysozoa</taxon>
        <taxon>Arthropoda</taxon>
        <taxon>Hexapoda</taxon>
        <taxon>Insecta</taxon>
        <taxon>Pterygota</taxon>
        <taxon>Neoptera</taxon>
        <taxon>Endopterygota</taxon>
        <taxon>Diptera</taxon>
        <taxon>Nematocera</taxon>
        <taxon>Culicoidea</taxon>
        <taxon>Culicidae</taxon>
        <taxon>Culicinae</taxon>
        <taxon>Aedini</taxon>
        <taxon>Aedes</taxon>
        <taxon>Stegomyia</taxon>
    </lineage>
</organism>
<keyword evidence="3" id="KW-1185">Reference proteome</keyword>
<dbReference type="InterPro" id="IPR029060">
    <property type="entry name" value="PIN-like_dom_sf"/>
</dbReference>
<dbReference type="PANTHER" id="PTHR15976:SF16">
    <property type="entry name" value="ASTEROID DOMAIN-CONTAINING PROTEIN"/>
    <property type="match status" value="1"/>
</dbReference>
<dbReference type="SUPFAM" id="SSF88723">
    <property type="entry name" value="PIN domain-like"/>
    <property type="match status" value="1"/>
</dbReference>
<dbReference type="RefSeq" id="XP_029717483.2">
    <property type="nucleotide sequence ID" value="XM_029861623.2"/>
</dbReference>
<evidence type="ECO:0000313" key="3">
    <source>
        <dbReference type="Proteomes" id="UP000069940"/>
    </source>
</evidence>
<dbReference type="GeneID" id="115254047"/>
<proteinExistence type="inferred from homology"/>
<reference evidence="2" key="2">
    <citation type="submission" date="2025-05" db="UniProtKB">
        <authorList>
            <consortium name="EnsemblMetazoa"/>
        </authorList>
    </citation>
    <scope>IDENTIFICATION</scope>
    <source>
        <strain evidence="2">Foshan</strain>
    </source>
</reference>
<evidence type="ECO:0000256" key="1">
    <source>
        <dbReference type="ARBA" id="ARBA00009495"/>
    </source>
</evidence>
<dbReference type="PANTHER" id="PTHR15976">
    <property type="entry name" value="CONSTITUTIVE COACTIVATOR OF PEROXISOME PROLIFERATOR-ACTIVATED RECEPTOR GAMMA"/>
    <property type="match status" value="1"/>
</dbReference>
<reference evidence="3" key="1">
    <citation type="journal article" date="2015" name="Proc. Natl. Acad. Sci. U.S.A.">
        <title>Genome sequence of the Asian Tiger mosquito, Aedes albopictus, reveals insights into its biology, genetics, and evolution.</title>
        <authorList>
            <person name="Chen X.G."/>
            <person name="Jiang X."/>
            <person name="Gu J."/>
            <person name="Xu M."/>
            <person name="Wu Y."/>
            <person name="Deng Y."/>
            <person name="Zhang C."/>
            <person name="Bonizzoni M."/>
            <person name="Dermauw W."/>
            <person name="Vontas J."/>
            <person name="Armbruster P."/>
            <person name="Huang X."/>
            <person name="Yang Y."/>
            <person name="Zhang H."/>
            <person name="He W."/>
            <person name="Peng H."/>
            <person name="Liu Y."/>
            <person name="Wu K."/>
            <person name="Chen J."/>
            <person name="Lirakis M."/>
            <person name="Topalis P."/>
            <person name="Van Leeuwen T."/>
            <person name="Hall A.B."/>
            <person name="Jiang X."/>
            <person name="Thorpe C."/>
            <person name="Mueller R.L."/>
            <person name="Sun C."/>
            <person name="Waterhouse R.M."/>
            <person name="Yan G."/>
            <person name="Tu Z.J."/>
            <person name="Fang X."/>
            <person name="James A.A."/>
        </authorList>
    </citation>
    <scope>NUCLEOTIDE SEQUENCE [LARGE SCALE GENOMIC DNA]</scope>
    <source>
        <strain evidence="3">Foshan</strain>
    </source>
</reference>
<protein>
    <recommendedName>
        <fullName evidence="4">Constitutive coactivator of peroxisome proliferator-activated receptor gamma</fullName>
    </recommendedName>
</protein>
<accession>A0ABM1YS08</accession>
<evidence type="ECO:0008006" key="4">
    <source>
        <dbReference type="Google" id="ProtNLM"/>
    </source>
</evidence>
<dbReference type="Proteomes" id="UP000069940">
    <property type="component" value="Unassembled WGS sequence"/>
</dbReference>
<comment type="similarity">
    <text evidence="1">Belongs to the constitutive coactivator of PPAR-gamma family.</text>
</comment>
<evidence type="ECO:0000313" key="2">
    <source>
        <dbReference type="EnsemblMetazoa" id="AALFPA23_011649.P16540"/>
    </source>
</evidence>
<name>A0ABM1YS08_AEDAL</name>
<dbReference type="InterPro" id="IPR026784">
    <property type="entry name" value="Coact_PPARg"/>
</dbReference>